<reference evidence="2 3" key="1">
    <citation type="submission" date="2020-05" db="EMBL/GenBank/DDBJ databases">
        <title>Ramlibacter rhizophilus sp. nov., isolated from rhizosphere soil of national flower Mugunghwa from South Korea.</title>
        <authorList>
            <person name="Zheng-Fei Y."/>
            <person name="Huan T."/>
        </authorList>
    </citation>
    <scope>NUCLEOTIDE SEQUENCE [LARGE SCALE GENOMIC DNA]</scope>
    <source>
        <strain evidence="2 3">H242</strain>
    </source>
</reference>
<organism evidence="2 3">
    <name type="scientific">Ramlibacter terrae</name>
    <dbReference type="NCBI Taxonomy" id="2732511"/>
    <lineage>
        <taxon>Bacteria</taxon>
        <taxon>Pseudomonadati</taxon>
        <taxon>Pseudomonadota</taxon>
        <taxon>Betaproteobacteria</taxon>
        <taxon>Burkholderiales</taxon>
        <taxon>Comamonadaceae</taxon>
        <taxon>Ramlibacter</taxon>
    </lineage>
</organism>
<dbReference type="Gene3D" id="3.50.50.60">
    <property type="entry name" value="FAD/NAD(P)-binding domain"/>
    <property type="match status" value="1"/>
</dbReference>
<reference evidence="2 3" key="2">
    <citation type="submission" date="2020-05" db="EMBL/GenBank/DDBJ databases">
        <authorList>
            <person name="Khan S.A."/>
            <person name="Jeon C.O."/>
            <person name="Chun B.H."/>
        </authorList>
    </citation>
    <scope>NUCLEOTIDE SEQUENCE [LARGE SCALE GENOMIC DNA]</scope>
    <source>
        <strain evidence="2 3">H242</strain>
    </source>
</reference>
<dbReference type="InterPro" id="IPR036188">
    <property type="entry name" value="FAD/NAD-bd_sf"/>
</dbReference>
<evidence type="ECO:0000313" key="2">
    <source>
        <dbReference type="EMBL" id="QJW85021.1"/>
    </source>
</evidence>
<accession>A0ABX6P7T3</accession>
<proteinExistence type="predicted"/>
<keyword evidence="3" id="KW-1185">Reference proteome</keyword>
<evidence type="ECO:0000313" key="3">
    <source>
        <dbReference type="Proteomes" id="UP000500826"/>
    </source>
</evidence>
<sequence>MHNFTRAFEVIHDGVIDYQPAATGIVIDADSKVVRYTDALGTHRVVQAQVVNPIAPHRAAGSAAGGWLAAAGLANGNGGRWARVDVRSYASTAPGASAIHVLGDAAQSGLPKAGHVANQEAKICADAIVRLMGGGHPDPAPVANSACYSPITATTASWLTAVYQYDPATQSMRIAGQTRAGPGQLAQPDGSAMAPTEASRIDAGNFKQMNTGSAP</sequence>
<gene>
    <name evidence="2" type="ORF">HK414_20150</name>
</gene>
<protein>
    <submittedName>
        <fullName evidence="2">Uncharacterized protein</fullName>
    </submittedName>
</protein>
<dbReference type="Proteomes" id="UP000500826">
    <property type="component" value="Chromosome"/>
</dbReference>
<feature type="region of interest" description="Disordered" evidence="1">
    <location>
        <begin position="177"/>
        <end position="215"/>
    </location>
</feature>
<dbReference type="EMBL" id="CP053418">
    <property type="protein sequence ID" value="QJW85021.1"/>
    <property type="molecule type" value="Genomic_DNA"/>
</dbReference>
<evidence type="ECO:0000256" key="1">
    <source>
        <dbReference type="SAM" id="MobiDB-lite"/>
    </source>
</evidence>
<name>A0ABX6P7T3_9BURK</name>